<dbReference type="FunFam" id="1.10.10.10:FF:000018">
    <property type="entry name" value="DNA-binding response regulator ResD"/>
    <property type="match status" value="1"/>
</dbReference>
<sequence length="224" mass="25179">MTQKILVVDDEPMLTDLLDAHLTQRGYLVWKVNNAEDALAKLTLKPDLILLDIGMPGIDGLQLCQTIRSHVGCPILFLTARITEQDKIDGLAVGGDDYITKPFSLRELTARIEAHLRREVRGSQTSEVVAAQGLLINRSQRKVFAGNREIAFSKREFDILDFLASHPNQVFDRERIYTAVWGIDGQGDAGVVKEHVRKIRQKLLKACGSEPIETVWGMGYRWKA</sequence>
<evidence type="ECO:0000259" key="7">
    <source>
        <dbReference type="PROSITE" id="PS51755"/>
    </source>
</evidence>
<feature type="domain" description="Response regulatory" evidence="6">
    <location>
        <begin position="4"/>
        <end position="116"/>
    </location>
</feature>
<evidence type="ECO:0000313" key="11">
    <source>
        <dbReference type="Proteomes" id="UP000530850"/>
    </source>
</evidence>
<dbReference type="AlphaFoldDB" id="A0A3N0A9C2"/>
<feature type="domain" description="OmpR/PhoB-type" evidence="7">
    <location>
        <begin position="126"/>
        <end position="224"/>
    </location>
</feature>
<dbReference type="InterPro" id="IPR011006">
    <property type="entry name" value="CheY-like_superfamily"/>
</dbReference>
<dbReference type="Proteomes" id="UP000309454">
    <property type="component" value="Unassembled WGS sequence"/>
</dbReference>
<keyword evidence="10" id="KW-1185">Reference proteome</keyword>
<evidence type="ECO:0000313" key="8">
    <source>
        <dbReference type="EMBL" id="MBB3171614.1"/>
    </source>
</evidence>
<dbReference type="GO" id="GO:0000156">
    <property type="term" value="F:phosphorelay response regulator activity"/>
    <property type="evidence" value="ECO:0007669"/>
    <property type="project" value="TreeGrafter"/>
</dbReference>
<dbReference type="InterPro" id="IPR001789">
    <property type="entry name" value="Sig_transdc_resp-reg_receiver"/>
</dbReference>
<dbReference type="RefSeq" id="WP_123185696.1">
    <property type="nucleotide sequence ID" value="NZ_CANPEU010000013.1"/>
</dbReference>
<keyword evidence="1 4" id="KW-0597">Phosphoprotein</keyword>
<evidence type="ECO:0000256" key="5">
    <source>
        <dbReference type="PROSITE-ProRule" id="PRU01091"/>
    </source>
</evidence>
<dbReference type="Pfam" id="PF00486">
    <property type="entry name" value="Trans_reg_C"/>
    <property type="match status" value="1"/>
</dbReference>
<evidence type="ECO:0000259" key="6">
    <source>
        <dbReference type="PROSITE" id="PS50110"/>
    </source>
</evidence>
<feature type="DNA-binding region" description="OmpR/PhoB-type" evidence="5">
    <location>
        <begin position="126"/>
        <end position="224"/>
    </location>
</feature>
<evidence type="ECO:0000313" key="10">
    <source>
        <dbReference type="Proteomes" id="UP000309454"/>
    </source>
</evidence>
<gene>
    <name evidence="9" type="ORF">E5982_06825</name>
    <name evidence="8" type="ORF">FHR31_001434</name>
</gene>
<dbReference type="GeneID" id="93356995"/>
<dbReference type="OrthoDB" id="9775518at2"/>
<dbReference type="InterPro" id="IPR001867">
    <property type="entry name" value="OmpR/PhoB-type_DNA-bd"/>
</dbReference>
<dbReference type="Pfam" id="PF00072">
    <property type="entry name" value="Response_reg"/>
    <property type="match status" value="1"/>
</dbReference>
<dbReference type="Proteomes" id="UP000530850">
    <property type="component" value="Unassembled WGS sequence"/>
</dbReference>
<dbReference type="GO" id="GO:0006355">
    <property type="term" value="P:regulation of DNA-templated transcription"/>
    <property type="evidence" value="ECO:0007669"/>
    <property type="project" value="InterPro"/>
</dbReference>
<dbReference type="PANTHER" id="PTHR48111">
    <property type="entry name" value="REGULATOR OF RPOS"/>
    <property type="match status" value="1"/>
</dbReference>
<evidence type="ECO:0000313" key="9">
    <source>
        <dbReference type="EMBL" id="TJW10264.1"/>
    </source>
</evidence>
<dbReference type="Gene3D" id="6.10.250.690">
    <property type="match status" value="1"/>
</dbReference>
<dbReference type="SUPFAM" id="SSF46894">
    <property type="entry name" value="C-terminal effector domain of the bipartite response regulators"/>
    <property type="match status" value="1"/>
</dbReference>
<evidence type="ECO:0000256" key="1">
    <source>
        <dbReference type="ARBA" id="ARBA00022553"/>
    </source>
</evidence>
<dbReference type="Gene3D" id="3.40.50.2300">
    <property type="match status" value="1"/>
</dbReference>
<dbReference type="SMART" id="SM00862">
    <property type="entry name" value="Trans_reg_C"/>
    <property type="match status" value="1"/>
</dbReference>
<keyword evidence="2" id="KW-0902">Two-component regulatory system</keyword>
<dbReference type="GO" id="GO:0032993">
    <property type="term" value="C:protein-DNA complex"/>
    <property type="evidence" value="ECO:0007669"/>
    <property type="project" value="TreeGrafter"/>
</dbReference>
<dbReference type="InterPro" id="IPR039420">
    <property type="entry name" value="WalR-like"/>
</dbReference>
<dbReference type="GO" id="GO:0000976">
    <property type="term" value="F:transcription cis-regulatory region binding"/>
    <property type="evidence" value="ECO:0007669"/>
    <property type="project" value="TreeGrafter"/>
</dbReference>
<dbReference type="SUPFAM" id="SSF52172">
    <property type="entry name" value="CheY-like"/>
    <property type="match status" value="1"/>
</dbReference>
<name>A0A3N0A9C2_9ACTN</name>
<organism evidence="8 11">
    <name type="scientific">Parvibacter caecicola</name>
    <dbReference type="NCBI Taxonomy" id="747645"/>
    <lineage>
        <taxon>Bacteria</taxon>
        <taxon>Bacillati</taxon>
        <taxon>Actinomycetota</taxon>
        <taxon>Coriobacteriia</taxon>
        <taxon>Coriobacteriales</taxon>
        <taxon>Coriobacteriaceae</taxon>
        <taxon>Parvibacter</taxon>
    </lineage>
</organism>
<evidence type="ECO:0000256" key="2">
    <source>
        <dbReference type="ARBA" id="ARBA00023012"/>
    </source>
</evidence>
<dbReference type="EMBL" id="SSTM01000004">
    <property type="protein sequence ID" value="TJW10264.1"/>
    <property type="molecule type" value="Genomic_DNA"/>
</dbReference>
<dbReference type="CDD" id="cd00383">
    <property type="entry name" value="trans_reg_C"/>
    <property type="match status" value="1"/>
</dbReference>
<dbReference type="InterPro" id="IPR016032">
    <property type="entry name" value="Sig_transdc_resp-reg_C-effctor"/>
</dbReference>
<proteinExistence type="predicted"/>
<dbReference type="SMART" id="SM00448">
    <property type="entry name" value="REC"/>
    <property type="match status" value="1"/>
</dbReference>
<dbReference type="EMBL" id="JACHYA010000004">
    <property type="protein sequence ID" value="MBB3171614.1"/>
    <property type="molecule type" value="Genomic_DNA"/>
</dbReference>
<reference evidence="9 10" key="1">
    <citation type="submission" date="2019-04" db="EMBL/GenBank/DDBJ databases">
        <title>Microbes associate with the intestines of laboratory mice.</title>
        <authorList>
            <person name="Navarre W."/>
            <person name="Wong E."/>
            <person name="Huang K.C."/>
            <person name="Tropini C."/>
            <person name="Ng K."/>
            <person name="Yu B."/>
        </authorList>
    </citation>
    <scope>NUCLEOTIDE SEQUENCE [LARGE SCALE GENOMIC DNA]</scope>
    <source>
        <strain evidence="9 10">NM48_B13</strain>
    </source>
</reference>
<accession>A0A3N0A9C2</accession>
<dbReference type="PROSITE" id="PS51755">
    <property type="entry name" value="OMPR_PHOB"/>
    <property type="match status" value="1"/>
</dbReference>
<comment type="caution">
    <text evidence="8">The sequence shown here is derived from an EMBL/GenBank/DDBJ whole genome shotgun (WGS) entry which is preliminary data.</text>
</comment>
<reference evidence="8 11" key="2">
    <citation type="submission" date="2020-08" db="EMBL/GenBank/DDBJ databases">
        <title>Sequencing the genomes of 1000 actinobacteria strains.</title>
        <authorList>
            <person name="Klenk H.-P."/>
        </authorList>
    </citation>
    <scope>NUCLEOTIDE SEQUENCE [LARGE SCALE GENOMIC DNA]</scope>
    <source>
        <strain evidence="8 11">DSM 22242</strain>
    </source>
</reference>
<dbReference type="Gene3D" id="1.10.10.10">
    <property type="entry name" value="Winged helix-like DNA-binding domain superfamily/Winged helix DNA-binding domain"/>
    <property type="match status" value="1"/>
</dbReference>
<evidence type="ECO:0000256" key="3">
    <source>
        <dbReference type="ARBA" id="ARBA00023125"/>
    </source>
</evidence>
<dbReference type="InterPro" id="IPR036388">
    <property type="entry name" value="WH-like_DNA-bd_sf"/>
</dbReference>
<protein>
    <submittedName>
        <fullName evidence="8">DNA-binding response OmpR family regulator</fullName>
    </submittedName>
    <submittedName>
        <fullName evidence="9">Response regulator transcription factor</fullName>
    </submittedName>
</protein>
<keyword evidence="3 5" id="KW-0238">DNA-binding</keyword>
<dbReference type="PANTHER" id="PTHR48111:SF2">
    <property type="entry name" value="RESPONSE REGULATOR SAER"/>
    <property type="match status" value="1"/>
</dbReference>
<feature type="modified residue" description="4-aspartylphosphate" evidence="4">
    <location>
        <position position="52"/>
    </location>
</feature>
<evidence type="ECO:0000256" key="4">
    <source>
        <dbReference type="PROSITE-ProRule" id="PRU00169"/>
    </source>
</evidence>
<dbReference type="GO" id="GO:0005829">
    <property type="term" value="C:cytosol"/>
    <property type="evidence" value="ECO:0007669"/>
    <property type="project" value="TreeGrafter"/>
</dbReference>
<dbReference type="PROSITE" id="PS50110">
    <property type="entry name" value="RESPONSE_REGULATORY"/>
    <property type="match status" value="1"/>
</dbReference>